<dbReference type="AlphaFoldDB" id="N6YX49"/>
<dbReference type="STRING" id="1123367.GCA_000621305_01283"/>
<gene>
    <name evidence="1" type="ORF">C666_17195</name>
</gene>
<dbReference type="eggNOG" id="COG4378">
    <property type="taxonomic scope" value="Bacteria"/>
</dbReference>
<evidence type="ECO:0000313" key="1">
    <source>
        <dbReference type="EMBL" id="ENO84509.1"/>
    </source>
</evidence>
<reference evidence="1 2" key="1">
    <citation type="submission" date="2012-09" db="EMBL/GenBank/DDBJ databases">
        <title>Draft Genome Sequences of 6 Strains from Genus Thauera.</title>
        <authorList>
            <person name="Liu B."/>
            <person name="Shapleigh J.P."/>
            <person name="Frostegard A.H."/>
        </authorList>
    </citation>
    <scope>NUCLEOTIDE SEQUENCE [LARGE SCALE GENOMIC DNA]</scope>
    <source>
        <strain evidence="2">47Lol / DSM 12138</strain>
    </source>
</reference>
<evidence type="ECO:0008006" key="3">
    <source>
        <dbReference type="Google" id="ProtNLM"/>
    </source>
</evidence>
<sequence length="95" mass="10960">MVGADRVDAIRNELFQSEHLGITCAEHWSGRHVHENRKPIPIDTRVVVVLCNRVSHDLLYSIKRQATSRGLPVVFCRHSVVDLRDKLSRARIRDH</sequence>
<evidence type="ECO:0000313" key="2">
    <source>
        <dbReference type="Proteomes" id="UP000013232"/>
    </source>
</evidence>
<organism evidence="1 2">
    <name type="scientific">Thauera linaloolentis (strain DSM 12138 / JCM 21573 / CCUG 41526 / CIP 105981 / IAM 15112 / NBRC 102519 / 47Lol)</name>
    <dbReference type="NCBI Taxonomy" id="1123367"/>
    <lineage>
        <taxon>Bacteria</taxon>
        <taxon>Pseudomonadati</taxon>
        <taxon>Pseudomonadota</taxon>
        <taxon>Betaproteobacteria</taxon>
        <taxon>Rhodocyclales</taxon>
        <taxon>Zoogloeaceae</taxon>
        <taxon>Thauera</taxon>
    </lineage>
</organism>
<dbReference type="Proteomes" id="UP000013232">
    <property type="component" value="Unassembled WGS sequence"/>
</dbReference>
<name>N6YX49_THAL4</name>
<comment type="caution">
    <text evidence="1">The sequence shown here is derived from an EMBL/GenBank/DDBJ whole genome shotgun (WGS) entry which is preliminary data.</text>
</comment>
<protein>
    <recommendedName>
        <fullName evidence="3">DUF2325 domain-containing protein</fullName>
    </recommendedName>
</protein>
<proteinExistence type="predicted"/>
<accession>N6YX49</accession>
<dbReference type="EMBL" id="AMXE01000104">
    <property type="protein sequence ID" value="ENO84509.1"/>
    <property type="molecule type" value="Genomic_DNA"/>
</dbReference>
<keyword evidence="2" id="KW-1185">Reference proteome</keyword>